<keyword evidence="1" id="KW-1185">Reference proteome</keyword>
<name>A0A3Q0J1E0_DIACI</name>
<reference evidence="2" key="1">
    <citation type="submission" date="2025-08" db="UniProtKB">
        <authorList>
            <consortium name="RefSeq"/>
        </authorList>
    </citation>
    <scope>IDENTIFICATION</scope>
</reference>
<dbReference type="RefSeq" id="XP_026682266.1">
    <property type="nucleotide sequence ID" value="XM_026826465.1"/>
</dbReference>
<evidence type="ECO:0000313" key="1">
    <source>
        <dbReference type="Proteomes" id="UP000079169"/>
    </source>
</evidence>
<dbReference type="PaxDb" id="121845-A0A3Q0J1E0"/>
<gene>
    <name evidence="2" type="primary">LOC113469054</name>
</gene>
<protein>
    <submittedName>
        <fullName evidence="2">Uncharacterized protein LOC113469054</fullName>
    </submittedName>
</protein>
<dbReference type="GeneID" id="113469054"/>
<accession>A0A3Q0J1E0</accession>
<dbReference type="KEGG" id="dci:113469054"/>
<proteinExistence type="predicted"/>
<sequence length="155" mass="17988">MAQSRFLATVIATSSLLLEEEDKDKNQQEKCRTVWVRDWISKRDTEGCYGKLLVELQNEEPQLYKNFLRMSYNDFCFLLDMVTPLIKKKDTNMRKSISPGERVQNSGNAMHKRIRPEYPTSDGTLNTAIDKMLELHSSMKSRAPLQTQQYGTFTV</sequence>
<dbReference type="Proteomes" id="UP000079169">
    <property type="component" value="Unplaced"/>
</dbReference>
<organism evidence="1 2">
    <name type="scientific">Diaphorina citri</name>
    <name type="common">Asian citrus psyllid</name>
    <dbReference type="NCBI Taxonomy" id="121845"/>
    <lineage>
        <taxon>Eukaryota</taxon>
        <taxon>Metazoa</taxon>
        <taxon>Ecdysozoa</taxon>
        <taxon>Arthropoda</taxon>
        <taxon>Hexapoda</taxon>
        <taxon>Insecta</taxon>
        <taxon>Pterygota</taxon>
        <taxon>Neoptera</taxon>
        <taxon>Paraneoptera</taxon>
        <taxon>Hemiptera</taxon>
        <taxon>Sternorrhyncha</taxon>
        <taxon>Psylloidea</taxon>
        <taxon>Psyllidae</taxon>
        <taxon>Diaphorininae</taxon>
        <taxon>Diaphorina</taxon>
    </lineage>
</organism>
<evidence type="ECO:0000313" key="2">
    <source>
        <dbReference type="RefSeq" id="XP_026682266.1"/>
    </source>
</evidence>
<dbReference type="AlphaFoldDB" id="A0A3Q0J1E0"/>